<reference evidence="3" key="2">
    <citation type="submission" date="2022-01" db="EMBL/GenBank/DDBJ databases">
        <authorList>
            <person name="Yamashiro T."/>
            <person name="Shiraishi A."/>
            <person name="Satake H."/>
            <person name="Nakayama K."/>
        </authorList>
    </citation>
    <scope>NUCLEOTIDE SEQUENCE</scope>
</reference>
<evidence type="ECO:0000256" key="1">
    <source>
        <dbReference type="SAM" id="MobiDB-lite"/>
    </source>
</evidence>
<feature type="compositionally biased region" description="Polar residues" evidence="1">
    <location>
        <begin position="47"/>
        <end position="59"/>
    </location>
</feature>
<evidence type="ECO:0000313" key="3">
    <source>
        <dbReference type="EMBL" id="GJT85513.1"/>
    </source>
</evidence>
<gene>
    <name evidence="2" type="ORF">Tco_1042356</name>
    <name evidence="3" type="ORF">Tco_1067230</name>
</gene>
<evidence type="ECO:0000313" key="4">
    <source>
        <dbReference type="Proteomes" id="UP001151760"/>
    </source>
</evidence>
<protein>
    <submittedName>
        <fullName evidence="3">Uncharacterized protein</fullName>
    </submittedName>
</protein>
<proteinExistence type="predicted"/>
<evidence type="ECO:0000313" key="2">
    <source>
        <dbReference type="EMBL" id="GJT75631.1"/>
    </source>
</evidence>
<reference evidence="3" key="1">
    <citation type="journal article" date="2022" name="Int. J. Mol. Sci.">
        <title>Draft Genome of Tanacetum Coccineum: Genomic Comparison of Closely Related Tanacetum-Family Plants.</title>
        <authorList>
            <person name="Yamashiro T."/>
            <person name="Shiraishi A."/>
            <person name="Nakayama K."/>
            <person name="Satake H."/>
        </authorList>
    </citation>
    <scope>NUCLEOTIDE SEQUENCE</scope>
</reference>
<feature type="region of interest" description="Disordered" evidence="1">
    <location>
        <begin position="43"/>
        <end position="79"/>
    </location>
</feature>
<accession>A0ABQ5HCJ4</accession>
<keyword evidence="4" id="KW-1185">Reference proteome</keyword>
<comment type="caution">
    <text evidence="3">The sequence shown here is derived from an EMBL/GenBank/DDBJ whole genome shotgun (WGS) entry which is preliminary data.</text>
</comment>
<sequence length="128" mass="14218">MLKNNVEPITPKLLNNRTAHSVYIKHTQEKAAVLRDLVKHGLKRIKPSTSASGSQASGNTKKDKIQQTPSSTQKNKHSKLNVNSEIKCVKCNGCMLSDIHDLRVLDFINNVNACVKSKSVKKNSNRKV</sequence>
<organism evidence="3 4">
    <name type="scientific">Tanacetum coccineum</name>
    <dbReference type="NCBI Taxonomy" id="301880"/>
    <lineage>
        <taxon>Eukaryota</taxon>
        <taxon>Viridiplantae</taxon>
        <taxon>Streptophyta</taxon>
        <taxon>Embryophyta</taxon>
        <taxon>Tracheophyta</taxon>
        <taxon>Spermatophyta</taxon>
        <taxon>Magnoliopsida</taxon>
        <taxon>eudicotyledons</taxon>
        <taxon>Gunneridae</taxon>
        <taxon>Pentapetalae</taxon>
        <taxon>asterids</taxon>
        <taxon>campanulids</taxon>
        <taxon>Asterales</taxon>
        <taxon>Asteraceae</taxon>
        <taxon>Asteroideae</taxon>
        <taxon>Anthemideae</taxon>
        <taxon>Anthemidinae</taxon>
        <taxon>Tanacetum</taxon>
    </lineage>
</organism>
<name>A0ABQ5HCJ4_9ASTR</name>
<dbReference type="Proteomes" id="UP001151760">
    <property type="component" value="Unassembled WGS sequence"/>
</dbReference>
<dbReference type="EMBL" id="BQNB010018548">
    <property type="protein sequence ID" value="GJT75631.1"/>
    <property type="molecule type" value="Genomic_DNA"/>
</dbReference>
<dbReference type="EMBL" id="BQNB010019457">
    <property type="protein sequence ID" value="GJT85513.1"/>
    <property type="molecule type" value="Genomic_DNA"/>
</dbReference>